<dbReference type="RefSeq" id="XP_043004247.1">
    <property type="nucleotide sequence ID" value="XM_043158892.1"/>
</dbReference>
<gene>
    <name evidence="1" type="ORF">E1B28_013718</name>
</gene>
<evidence type="ECO:0000313" key="1">
    <source>
        <dbReference type="EMBL" id="KAG7087776.1"/>
    </source>
</evidence>
<proteinExistence type="predicted"/>
<dbReference type="KEGG" id="more:E1B28_013718"/>
<evidence type="ECO:0000313" key="2">
    <source>
        <dbReference type="Proteomes" id="UP001049176"/>
    </source>
</evidence>
<sequence length="98" mass="11040">MRGNRLSVDLLSASRKKKIRFLGRRRVKSRHVSLRAAHNALGLRSSHREELSQDQLIKIAQLFDASTSDRVATRLTRNQGSVEVRKSEVAFGKSTPSI</sequence>
<dbReference type="AlphaFoldDB" id="A0A9P7RQ70"/>
<name>A0A9P7RQ70_9AGAR</name>
<reference evidence="1" key="1">
    <citation type="journal article" date="2021" name="Genome Biol. Evol.">
        <title>The assembled and annotated genome of the fairy-ring fungus Marasmius oreades.</title>
        <authorList>
            <person name="Hiltunen M."/>
            <person name="Ament-Velasquez S.L."/>
            <person name="Johannesson H."/>
        </authorList>
    </citation>
    <scope>NUCLEOTIDE SEQUENCE</scope>
    <source>
        <strain evidence="1">03SP1</strain>
    </source>
</reference>
<organism evidence="1 2">
    <name type="scientific">Marasmius oreades</name>
    <name type="common">fairy-ring Marasmius</name>
    <dbReference type="NCBI Taxonomy" id="181124"/>
    <lineage>
        <taxon>Eukaryota</taxon>
        <taxon>Fungi</taxon>
        <taxon>Dikarya</taxon>
        <taxon>Basidiomycota</taxon>
        <taxon>Agaricomycotina</taxon>
        <taxon>Agaricomycetes</taxon>
        <taxon>Agaricomycetidae</taxon>
        <taxon>Agaricales</taxon>
        <taxon>Marasmiineae</taxon>
        <taxon>Marasmiaceae</taxon>
        <taxon>Marasmius</taxon>
    </lineage>
</organism>
<protein>
    <submittedName>
        <fullName evidence="1">Uncharacterized protein</fullName>
    </submittedName>
</protein>
<accession>A0A9P7RQ70</accession>
<dbReference type="Proteomes" id="UP001049176">
    <property type="component" value="Chromosome 9"/>
</dbReference>
<dbReference type="GeneID" id="66082793"/>
<comment type="caution">
    <text evidence="1">The sequence shown here is derived from an EMBL/GenBank/DDBJ whole genome shotgun (WGS) entry which is preliminary data.</text>
</comment>
<dbReference type="EMBL" id="CM032189">
    <property type="protein sequence ID" value="KAG7087776.1"/>
    <property type="molecule type" value="Genomic_DNA"/>
</dbReference>
<keyword evidence="2" id="KW-1185">Reference proteome</keyword>